<feature type="transmembrane region" description="Helical" evidence="1">
    <location>
        <begin position="96"/>
        <end position="113"/>
    </location>
</feature>
<gene>
    <name evidence="2" type="ORF">K1718_10635</name>
</gene>
<dbReference type="Proteomes" id="UP001209803">
    <property type="component" value="Chromosome"/>
</dbReference>
<keyword evidence="1" id="KW-0472">Membrane</keyword>
<feature type="transmembrane region" description="Helical" evidence="1">
    <location>
        <begin position="71"/>
        <end position="90"/>
    </location>
</feature>
<feature type="transmembrane region" description="Helical" evidence="1">
    <location>
        <begin position="137"/>
        <end position="159"/>
    </location>
</feature>
<evidence type="ECO:0000313" key="2">
    <source>
        <dbReference type="EMBL" id="WFE91791.1"/>
    </source>
</evidence>
<name>A0ABY8F998_9HYPH</name>
<keyword evidence="3" id="KW-1185">Reference proteome</keyword>
<evidence type="ECO:0000313" key="3">
    <source>
        <dbReference type="Proteomes" id="UP001209803"/>
    </source>
</evidence>
<feature type="transmembrane region" description="Helical" evidence="1">
    <location>
        <begin position="239"/>
        <end position="264"/>
    </location>
</feature>
<organism evidence="2 3">
    <name type="scientific">Roseibium porphyridii</name>
    <dbReference type="NCBI Taxonomy" id="2866279"/>
    <lineage>
        <taxon>Bacteria</taxon>
        <taxon>Pseudomonadati</taxon>
        <taxon>Pseudomonadota</taxon>
        <taxon>Alphaproteobacteria</taxon>
        <taxon>Hyphomicrobiales</taxon>
        <taxon>Stappiaceae</taxon>
        <taxon>Roseibium</taxon>
    </lineage>
</organism>
<sequence length="362" mass="40660">MDTTPQPTPVTHPFQFNGRAGEYFGIWIVNLLLTIVTLGIYSAWAKVRHQRYFYGNTVLDGHNFEYHARPINILIGRIIVIIALVIYQALAFISPALAGILILIYLGFVPWLFNRSIRFNARVTSYRNLRFNFEPSYWKAFLVFLVMPMVAVFTAGVLAPVASRMHNAYIGNRLRYGNSSFKTDPNLGDLYANWGMTILVMFLGFIVIGIISVAVALLSGIDFSGIGTAFESDDAVPTGFAFSFLLFGVLIYTAPVLAFIFYAAGVRNIAFNSTTLNENRHRLHSSLSRRRYLWILLSNLVVILFTLGLMRPWAAVRTWRYFADQTQLKSLEPLDTFVGDNIQEGSAAAAEFTAMEGIEFGL</sequence>
<evidence type="ECO:0000256" key="1">
    <source>
        <dbReference type="SAM" id="Phobius"/>
    </source>
</evidence>
<reference evidence="2 3" key="1">
    <citation type="submission" date="2023-03" db="EMBL/GenBank/DDBJ databases">
        <title>Roseibium porphyridii sp. nov. and Roseibium rhodosorbium sp. nov. isolated from marine algae, Porphyridium cruentum and Rhodosorus marinus, respectively.</title>
        <authorList>
            <person name="Lee M.W."/>
            <person name="Choi B.J."/>
            <person name="Lee J.K."/>
            <person name="Choi D.G."/>
            <person name="Baek J.H."/>
            <person name="Bayburt H."/>
            <person name="Kim J.M."/>
            <person name="Han D.M."/>
            <person name="Kim K.H."/>
            <person name="Jeon C.O."/>
        </authorList>
    </citation>
    <scope>NUCLEOTIDE SEQUENCE [LARGE SCALE GENOMIC DNA]</scope>
    <source>
        <strain evidence="2 3">KMA01</strain>
    </source>
</reference>
<protein>
    <submittedName>
        <fullName evidence="2">YjgN family protein</fullName>
    </submittedName>
</protein>
<proteinExistence type="predicted"/>
<dbReference type="Pfam" id="PF05987">
    <property type="entry name" value="DUF898"/>
    <property type="match status" value="1"/>
</dbReference>
<keyword evidence="1" id="KW-1133">Transmembrane helix</keyword>
<keyword evidence="1" id="KW-0812">Transmembrane</keyword>
<dbReference type="EMBL" id="CP120863">
    <property type="protein sequence ID" value="WFE91791.1"/>
    <property type="molecule type" value="Genomic_DNA"/>
</dbReference>
<feature type="transmembrane region" description="Helical" evidence="1">
    <location>
        <begin position="292"/>
        <end position="310"/>
    </location>
</feature>
<feature type="transmembrane region" description="Helical" evidence="1">
    <location>
        <begin position="194"/>
        <end position="218"/>
    </location>
</feature>
<dbReference type="RefSeq" id="WP_152500898.1">
    <property type="nucleotide sequence ID" value="NZ_CP120863.1"/>
</dbReference>
<accession>A0ABY8F998</accession>
<feature type="transmembrane region" description="Helical" evidence="1">
    <location>
        <begin position="24"/>
        <end position="44"/>
    </location>
</feature>
<dbReference type="InterPro" id="IPR010295">
    <property type="entry name" value="DUF898"/>
</dbReference>